<keyword evidence="8" id="KW-1185">Reference proteome</keyword>
<dbReference type="PANTHER" id="PTHR23140:SF0">
    <property type="entry name" value="U2 SNRNP-ASSOCIATED SURP MOTIF-CONTAINING PROTEIN"/>
    <property type="match status" value="1"/>
</dbReference>
<evidence type="ECO:0000259" key="4">
    <source>
        <dbReference type="PROSITE" id="PS50102"/>
    </source>
</evidence>
<dbReference type="SUPFAM" id="SSF109905">
    <property type="entry name" value="Surp module (SWAP domain)"/>
    <property type="match status" value="1"/>
</dbReference>
<dbReference type="Gene3D" id="1.10.10.790">
    <property type="entry name" value="Surp module"/>
    <property type="match status" value="1"/>
</dbReference>
<dbReference type="SUPFAM" id="SSF48464">
    <property type="entry name" value="ENTH/VHS domain"/>
    <property type="match status" value="1"/>
</dbReference>
<dbReference type="InterPro" id="IPR008942">
    <property type="entry name" value="ENTH_VHS"/>
</dbReference>
<dbReference type="Gene3D" id="3.30.70.330">
    <property type="match status" value="1"/>
</dbReference>
<feature type="region of interest" description="Disordered" evidence="3">
    <location>
        <begin position="385"/>
        <end position="417"/>
    </location>
</feature>
<dbReference type="PROSITE" id="PS50102">
    <property type="entry name" value="RRM"/>
    <property type="match status" value="1"/>
</dbReference>
<dbReference type="InterPro" id="IPR035967">
    <property type="entry name" value="SWAP/Surp_sf"/>
</dbReference>
<dbReference type="InterPro" id="IPR051485">
    <property type="entry name" value="SR-CTD_assoc_factor"/>
</dbReference>
<dbReference type="GO" id="GO:0005634">
    <property type="term" value="C:nucleus"/>
    <property type="evidence" value="ECO:0007669"/>
    <property type="project" value="TreeGrafter"/>
</dbReference>
<dbReference type="SMART" id="SM00648">
    <property type="entry name" value="SWAP"/>
    <property type="match status" value="1"/>
</dbReference>
<feature type="domain" description="RRM" evidence="4">
    <location>
        <begin position="181"/>
        <end position="274"/>
    </location>
</feature>
<comment type="caution">
    <text evidence="7">The sequence shown here is derived from an EMBL/GenBank/DDBJ whole genome shotgun (WGS) entry which is preliminary data.</text>
</comment>
<dbReference type="Pfam" id="PF01805">
    <property type="entry name" value="Surp"/>
    <property type="match status" value="1"/>
</dbReference>
<gene>
    <name evidence="7" type="primary">Mo01273</name>
    <name evidence="7" type="ORF">E5Q_01273</name>
</gene>
<organism evidence="7 8">
    <name type="scientific">Mixia osmundae (strain CBS 9802 / IAM 14324 / JCM 22182 / KY 12970)</name>
    <dbReference type="NCBI Taxonomy" id="764103"/>
    <lineage>
        <taxon>Eukaryota</taxon>
        <taxon>Fungi</taxon>
        <taxon>Dikarya</taxon>
        <taxon>Basidiomycota</taxon>
        <taxon>Pucciniomycotina</taxon>
        <taxon>Mixiomycetes</taxon>
        <taxon>Mixiales</taxon>
        <taxon>Mixiaceae</taxon>
        <taxon>Mixia</taxon>
    </lineage>
</organism>
<dbReference type="GO" id="GO:0003723">
    <property type="term" value="F:RNA binding"/>
    <property type="evidence" value="ECO:0007669"/>
    <property type="project" value="UniProtKB-UniRule"/>
</dbReference>
<evidence type="ECO:0000259" key="5">
    <source>
        <dbReference type="PROSITE" id="PS50128"/>
    </source>
</evidence>
<dbReference type="AlphaFoldDB" id="G7DVL1"/>
<proteinExistence type="predicted"/>
<dbReference type="InterPro" id="IPR012677">
    <property type="entry name" value="Nucleotide-bd_a/b_plait_sf"/>
</dbReference>
<feature type="domain" description="CID" evidence="6">
    <location>
        <begin position="421"/>
        <end position="566"/>
    </location>
</feature>
<dbReference type="Gene3D" id="1.25.40.90">
    <property type="match status" value="1"/>
</dbReference>
<evidence type="ECO:0008006" key="9">
    <source>
        <dbReference type="Google" id="ProtNLM"/>
    </source>
</evidence>
<evidence type="ECO:0000259" key="6">
    <source>
        <dbReference type="PROSITE" id="PS51391"/>
    </source>
</evidence>
<dbReference type="InterPro" id="IPR000061">
    <property type="entry name" value="Surp"/>
</dbReference>
<evidence type="ECO:0000256" key="2">
    <source>
        <dbReference type="PROSITE-ProRule" id="PRU00176"/>
    </source>
</evidence>
<accession>G7DVL1</accession>
<feature type="domain" description="SURP motif" evidence="5">
    <location>
        <begin position="332"/>
        <end position="375"/>
    </location>
</feature>
<evidence type="ECO:0000313" key="7">
    <source>
        <dbReference type="EMBL" id="GAA94621.1"/>
    </source>
</evidence>
<dbReference type="OMA" id="FKSRVCN"/>
<name>G7DVL1_MIXOS</name>
<feature type="region of interest" description="Disordered" evidence="3">
    <location>
        <begin position="86"/>
        <end position="117"/>
    </location>
</feature>
<dbReference type="InParanoid" id="G7DVL1"/>
<sequence>MSRPRFKTLEDSEIDLKPDKVDKDKLTVFATGIHVKSKQQKEKEAAELKQKQEDEEAARAYLDFVEAFEGSGGNDKKRVQAPAFVRAGAAPSERPREVVRAPTASSSTTKRPAFDEEDIAPSVAIRKKRQMDSFLDELKRDQKSREDRLRSRMNDTGASLSALAAQEAHMGADGFADPMTTNLHLGNLPPHLNEEVLGHFAAKQVGPVGTVKIMWPRSDEFVVHSGMLGQSSKRAQGLNGFVAFMDRKTAERGQEFFEGYEWDDYTIRTGWGKSMPLPSRPKYYHVPAQMPEKSSRSGRFRSTSPAYRRSRSPPARKTQRVWPKIDRRTEDFLVDLADEIQDRGTKFERLVRERETDNPRYAFLRDFQDPAYHFFKMLLDRDYRPPSPPPRPFTDEGAADVYTTDSEEEEERELRKRDSKLGKLSRRRLDANLRSLTLTRGRIARCMAFAMRHTEMAEEVAEIICRSLMIDETPIPRKLSRLHLVSDILHNSSAPIHNAWKYRQAFETRLAQVFDHLNLIYQSFPGRMKAEVFLRQILSILEVWETWIVFPPAVMLEYRDRLVNGDAGIADNFDELQDDEDGAEIDYSSAEPIKGFKRLESGAIMASVDGDPVGDKASPEVVDLVSEDVAEADAEYAELYGVSPALPAPLPISADQPQDEAPAPILAPTFSVKLGIKKR</sequence>
<evidence type="ECO:0000256" key="3">
    <source>
        <dbReference type="SAM" id="MobiDB-lite"/>
    </source>
</evidence>
<dbReference type="Pfam" id="PF04818">
    <property type="entry name" value="CID"/>
    <property type="match status" value="1"/>
</dbReference>
<reference evidence="7 8" key="1">
    <citation type="journal article" date="2011" name="J. Gen. Appl. Microbiol.">
        <title>Draft genome sequencing of the enigmatic basidiomycete Mixia osmundae.</title>
        <authorList>
            <person name="Nishida H."/>
            <person name="Nagatsuka Y."/>
            <person name="Sugiyama J."/>
        </authorList>
    </citation>
    <scope>NUCLEOTIDE SEQUENCE [LARGE SCALE GENOMIC DNA]</scope>
    <source>
        <strain evidence="8">CBS 9802 / IAM 14324 / JCM 22182 / KY 12970</strain>
    </source>
</reference>
<dbReference type="PROSITE" id="PS51391">
    <property type="entry name" value="CID"/>
    <property type="match status" value="1"/>
</dbReference>
<dbReference type="RefSeq" id="XP_014568112.1">
    <property type="nucleotide sequence ID" value="XM_014712626.1"/>
</dbReference>
<dbReference type="OrthoDB" id="377209at2759"/>
<dbReference type="HOGENOM" id="CLU_010743_3_0_1"/>
<reference evidence="7 8" key="2">
    <citation type="journal article" date="2012" name="Open Biol.">
        <title>Characteristics of nucleosomes and linker DNA regions on the genome of the basidiomycete Mixia osmundae revealed by mono- and dinucleosome mapping.</title>
        <authorList>
            <person name="Nishida H."/>
            <person name="Kondo S."/>
            <person name="Matsumoto T."/>
            <person name="Suzuki Y."/>
            <person name="Yoshikawa H."/>
            <person name="Taylor T.D."/>
            <person name="Sugiyama J."/>
        </authorList>
    </citation>
    <scope>NUCLEOTIDE SEQUENCE [LARGE SCALE GENOMIC DNA]</scope>
    <source>
        <strain evidence="8">CBS 9802 / IAM 14324 / JCM 22182 / KY 12970</strain>
    </source>
</reference>
<dbReference type="GO" id="GO:0006396">
    <property type="term" value="P:RNA processing"/>
    <property type="evidence" value="ECO:0007669"/>
    <property type="project" value="InterPro"/>
</dbReference>
<dbReference type="InterPro" id="IPR000504">
    <property type="entry name" value="RRM_dom"/>
</dbReference>
<keyword evidence="1 2" id="KW-0694">RNA-binding</keyword>
<evidence type="ECO:0000256" key="1">
    <source>
        <dbReference type="ARBA" id="ARBA00022884"/>
    </source>
</evidence>
<feature type="compositionally biased region" description="Low complexity" evidence="3">
    <location>
        <begin position="301"/>
        <end position="316"/>
    </location>
</feature>
<dbReference type="InterPro" id="IPR035979">
    <property type="entry name" value="RBD_domain_sf"/>
</dbReference>
<evidence type="ECO:0000313" key="8">
    <source>
        <dbReference type="Proteomes" id="UP000009131"/>
    </source>
</evidence>
<feature type="region of interest" description="Disordered" evidence="3">
    <location>
        <begin position="288"/>
        <end position="321"/>
    </location>
</feature>
<dbReference type="SMART" id="SM00582">
    <property type="entry name" value="RPR"/>
    <property type="match status" value="1"/>
</dbReference>
<dbReference type="EMBL" id="BABT02000044">
    <property type="protein sequence ID" value="GAA94621.1"/>
    <property type="molecule type" value="Genomic_DNA"/>
</dbReference>
<protein>
    <recommendedName>
        <fullName evidence="9">SURP motif domain-containing protein</fullName>
    </recommendedName>
</protein>
<dbReference type="InterPro" id="IPR006569">
    <property type="entry name" value="CID_dom"/>
</dbReference>
<dbReference type="STRING" id="764103.G7DVL1"/>
<dbReference type="PROSITE" id="PS50128">
    <property type="entry name" value="SURP"/>
    <property type="match status" value="1"/>
</dbReference>
<dbReference type="eggNOG" id="KOG0151">
    <property type="taxonomic scope" value="Eukaryota"/>
</dbReference>
<dbReference type="PANTHER" id="PTHR23140">
    <property type="entry name" value="RNA PROCESSING PROTEIN LD23810P"/>
    <property type="match status" value="1"/>
</dbReference>
<dbReference type="Proteomes" id="UP000009131">
    <property type="component" value="Unassembled WGS sequence"/>
</dbReference>
<dbReference type="SUPFAM" id="SSF54928">
    <property type="entry name" value="RNA-binding domain, RBD"/>
    <property type="match status" value="1"/>
</dbReference>